<proteinExistence type="predicted"/>
<dbReference type="Proteomes" id="UP000887579">
    <property type="component" value="Unplaced"/>
</dbReference>
<dbReference type="WBParaSite" id="ES5_v2.g23583.t1">
    <property type="protein sequence ID" value="ES5_v2.g23583.t1"/>
    <property type="gene ID" value="ES5_v2.g23583"/>
</dbReference>
<accession>A0AC34G1W9</accession>
<protein>
    <submittedName>
        <fullName evidence="2">VWFA domain-containing protein</fullName>
    </submittedName>
</protein>
<reference evidence="2" key="1">
    <citation type="submission" date="2022-11" db="UniProtKB">
        <authorList>
            <consortium name="WormBaseParasite"/>
        </authorList>
    </citation>
    <scope>IDENTIFICATION</scope>
</reference>
<sequence>MDLFDPRYRPWFIGAETSPKDIIFLIDYSGSVKGQTLHLTKITIRHVLMTLNPYDYFTAVNENFTFIQISALNVTFDRFSKNFEKTNDKREKLKQNLGDVEGSGGHKIVLLFTDGIENWPTEVIEKYINENPNDAIRVFGFSMGYGTGAMPALDHSTCLSKGAYAIVDSIMDVRLQSKSYVTKLSDILALVYNEKPLTERPITFVVPYMDVQGSGALISISMPILNKMENATSGFLAIAGVDISFSQLREILPTNNHLYSFIIDMNGIVFFHPKLRIPDSIMD</sequence>
<organism evidence="1 2">
    <name type="scientific">Panagrolaimus sp. ES5</name>
    <dbReference type="NCBI Taxonomy" id="591445"/>
    <lineage>
        <taxon>Eukaryota</taxon>
        <taxon>Metazoa</taxon>
        <taxon>Ecdysozoa</taxon>
        <taxon>Nematoda</taxon>
        <taxon>Chromadorea</taxon>
        <taxon>Rhabditida</taxon>
        <taxon>Tylenchina</taxon>
        <taxon>Panagrolaimomorpha</taxon>
        <taxon>Panagrolaimoidea</taxon>
        <taxon>Panagrolaimidae</taxon>
        <taxon>Panagrolaimus</taxon>
    </lineage>
</organism>
<evidence type="ECO:0000313" key="2">
    <source>
        <dbReference type="WBParaSite" id="ES5_v2.g23583.t1"/>
    </source>
</evidence>
<evidence type="ECO:0000313" key="1">
    <source>
        <dbReference type="Proteomes" id="UP000887579"/>
    </source>
</evidence>
<name>A0AC34G1W9_9BILA</name>